<feature type="compositionally biased region" description="Acidic residues" evidence="1">
    <location>
        <begin position="1"/>
        <end position="18"/>
    </location>
</feature>
<dbReference type="AlphaFoldDB" id="A0A699XQH2"/>
<dbReference type="EMBL" id="BKCJ011906392">
    <property type="protein sequence ID" value="GFD61927.1"/>
    <property type="molecule type" value="Genomic_DNA"/>
</dbReference>
<gene>
    <name evidence="2" type="ORF">Tci_933896</name>
</gene>
<feature type="region of interest" description="Disordered" evidence="1">
    <location>
        <begin position="1"/>
        <end position="24"/>
    </location>
</feature>
<protein>
    <submittedName>
        <fullName evidence="2">Uncharacterized protein</fullName>
    </submittedName>
</protein>
<accession>A0A699XQH2</accession>
<reference evidence="2" key="1">
    <citation type="journal article" date="2019" name="Sci. Rep.">
        <title>Draft genome of Tanacetum cinerariifolium, the natural source of mosquito coil.</title>
        <authorList>
            <person name="Yamashiro T."/>
            <person name="Shiraishi A."/>
            <person name="Satake H."/>
            <person name="Nakayama K."/>
        </authorList>
    </citation>
    <scope>NUCLEOTIDE SEQUENCE</scope>
</reference>
<comment type="caution">
    <text evidence="2">The sequence shown here is derived from an EMBL/GenBank/DDBJ whole genome shotgun (WGS) entry which is preliminary data.</text>
</comment>
<feature type="non-terminal residue" evidence="2">
    <location>
        <position position="1"/>
    </location>
</feature>
<organism evidence="2">
    <name type="scientific">Tanacetum cinerariifolium</name>
    <name type="common">Dalmatian daisy</name>
    <name type="synonym">Chrysanthemum cinerariifolium</name>
    <dbReference type="NCBI Taxonomy" id="118510"/>
    <lineage>
        <taxon>Eukaryota</taxon>
        <taxon>Viridiplantae</taxon>
        <taxon>Streptophyta</taxon>
        <taxon>Embryophyta</taxon>
        <taxon>Tracheophyta</taxon>
        <taxon>Spermatophyta</taxon>
        <taxon>Magnoliopsida</taxon>
        <taxon>eudicotyledons</taxon>
        <taxon>Gunneridae</taxon>
        <taxon>Pentapetalae</taxon>
        <taxon>asterids</taxon>
        <taxon>campanulids</taxon>
        <taxon>Asterales</taxon>
        <taxon>Asteraceae</taxon>
        <taxon>Asteroideae</taxon>
        <taxon>Anthemideae</taxon>
        <taxon>Anthemidinae</taxon>
        <taxon>Tanacetum</taxon>
    </lineage>
</organism>
<name>A0A699XQH2_TANCI</name>
<evidence type="ECO:0000256" key="1">
    <source>
        <dbReference type="SAM" id="MobiDB-lite"/>
    </source>
</evidence>
<evidence type="ECO:0000313" key="2">
    <source>
        <dbReference type="EMBL" id="GFD61927.1"/>
    </source>
</evidence>
<proteinExistence type="predicted"/>
<sequence>NDDEDDDDVEKDEEDKEEEEHKLRPTLLMYLQTILSPQDKNTKAFEIDESASTPSTIFTTTT</sequence>